<dbReference type="CDD" id="cd03786">
    <property type="entry name" value="GTB_UDP-GlcNAc_2-Epimerase"/>
    <property type="match status" value="1"/>
</dbReference>
<keyword evidence="3" id="KW-1185">Reference proteome</keyword>
<gene>
    <name evidence="2" type="ORF">CLHOM_07140</name>
</gene>
<dbReference type="EC" id="3.2.1.184" evidence="2"/>
<dbReference type="GO" id="GO:0102388">
    <property type="term" value="F:UDP-N,N'-diacetylbacillosamine 2-epimerase activity"/>
    <property type="evidence" value="ECO:0007669"/>
    <property type="project" value="UniProtKB-EC"/>
</dbReference>
<dbReference type="InterPro" id="IPR020004">
    <property type="entry name" value="UDP-GlcNAc_Epase"/>
</dbReference>
<reference evidence="3" key="1">
    <citation type="submission" date="2015-08" db="EMBL/GenBank/DDBJ databases">
        <title>Genome sequence of the strict anaerobe Clostridium homopropionicum LuHBu1 (DSM 5847T).</title>
        <authorList>
            <person name="Poehlein A."/>
            <person name="Beck M."/>
            <person name="Schiel-Bengelsdorf B."/>
            <person name="Bengelsdorf F.R."/>
            <person name="Daniel R."/>
            <person name="Duerre P."/>
        </authorList>
    </citation>
    <scope>NUCLEOTIDE SEQUENCE [LARGE SCALE GENOMIC DNA]</scope>
    <source>
        <strain evidence="3">DSM 5847</strain>
    </source>
</reference>
<dbReference type="PATRIC" id="fig|1121318.3.peg.717"/>
<feature type="domain" description="UDP-N-acetylglucosamine 2-epimerase" evidence="1">
    <location>
        <begin position="24"/>
        <end position="367"/>
    </location>
</feature>
<sequence length="383" mass="42986">MLKRKIAVITGTRADYGIYYSVLKAIENNPKLDLNLIVCGMHLSPEFGYTVEEIEKDGFFIADKIETILSSDTGASMAKSVGLTLMGLTQSLERIKPDILVVLGDRGEMMAGALAAIHMNIPVAHIHGGEVTGTVDESIRHAITKLTHIHLPATEDSKQRIIKMGEKEKDIYVVGAPGIDYIKNTKYLSREELLKRFNLKDEKIFILTQHPVTTERDKVEWQVRQTFEALVECGMQTIVSYPNSDNGGREIIKVIEEYRAKYDYFKVFRNITQVEYLSLLNVADAMIGNSSSGIIEAPSFKLPVINIGTRQDGRLRACNVIDVGYTKEEILAGINKALNEDEYKEKLKNCTNPYGDGEAGSRISEILSRVHIDRELLQKRITY</sequence>
<organism evidence="2 3">
    <name type="scientific">Clostridium homopropionicum DSM 5847</name>
    <dbReference type="NCBI Taxonomy" id="1121318"/>
    <lineage>
        <taxon>Bacteria</taxon>
        <taxon>Bacillati</taxon>
        <taxon>Bacillota</taxon>
        <taxon>Clostridia</taxon>
        <taxon>Eubacteriales</taxon>
        <taxon>Clostridiaceae</taxon>
        <taxon>Clostridium</taxon>
    </lineage>
</organism>
<keyword evidence="2" id="KW-0378">Hydrolase</keyword>
<dbReference type="Proteomes" id="UP000037043">
    <property type="component" value="Unassembled WGS sequence"/>
</dbReference>
<dbReference type="NCBIfam" id="TIGR03568">
    <property type="entry name" value="NeuC_NnaA"/>
    <property type="match status" value="1"/>
</dbReference>
<dbReference type="AlphaFoldDB" id="A0A0L6ZDR9"/>
<dbReference type="SUPFAM" id="SSF53756">
    <property type="entry name" value="UDP-Glycosyltransferase/glycogen phosphorylase"/>
    <property type="match status" value="1"/>
</dbReference>
<dbReference type="EMBL" id="LHUR01000011">
    <property type="protein sequence ID" value="KOA21126.1"/>
    <property type="molecule type" value="Genomic_DNA"/>
</dbReference>
<dbReference type="RefSeq" id="WP_052220303.1">
    <property type="nucleotide sequence ID" value="NZ_LHUR01000011.1"/>
</dbReference>
<dbReference type="Pfam" id="PF02350">
    <property type="entry name" value="Epimerase_2"/>
    <property type="match status" value="1"/>
</dbReference>
<dbReference type="PANTHER" id="PTHR43174:SF3">
    <property type="entry name" value="UDP-N-ACETYLGLUCOSAMINE 2-EPIMERASE"/>
    <property type="match status" value="1"/>
</dbReference>
<dbReference type="PANTHER" id="PTHR43174">
    <property type="entry name" value="UDP-N-ACETYLGLUCOSAMINE 2-EPIMERASE"/>
    <property type="match status" value="1"/>
</dbReference>
<dbReference type="InterPro" id="IPR003331">
    <property type="entry name" value="UDP_GlcNAc_Epimerase_2_dom"/>
</dbReference>
<dbReference type="GO" id="GO:0006047">
    <property type="term" value="P:UDP-N-acetylglucosamine metabolic process"/>
    <property type="evidence" value="ECO:0007669"/>
    <property type="project" value="InterPro"/>
</dbReference>
<evidence type="ECO:0000313" key="2">
    <source>
        <dbReference type="EMBL" id="KOA21126.1"/>
    </source>
</evidence>
<evidence type="ECO:0000313" key="3">
    <source>
        <dbReference type="Proteomes" id="UP000037043"/>
    </source>
</evidence>
<name>A0A0L6ZDR9_9CLOT</name>
<dbReference type="InterPro" id="IPR029767">
    <property type="entry name" value="WecB-like"/>
</dbReference>
<dbReference type="STRING" id="36844.SAMN04488501_1046"/>
<protein>
    <submittedName>
        <fullName evidence="2">UDP-N,N'-diacetylbacillosamine 2-epimerase (Hydrolyzing)</fullName>
        <ecNumber evidence="2">3.2.1.184</ecNumber>
    </submittedName>
</protein>
<evidence type="ECO:0000259" key="1">
    <source>
        <dbReference type="Pfam" id="PF02350"/>
    </source>
</evidence>
<comment type="caution">
    <text evidence="2">The sequence shown here is derived from an EMBL/GenBank/DDBJ whole genome shotgun (WGS) entry which is preliminary data.</text>
</comment>
<keyword evidence="2" id="KW-0326">Glycosidase</keyword>
<accession>A0A0L6ZDR9</accession>
<proteinExistence type="predicted"/>
<dbReference type="Gene3D" id="3.40.50.2000">
    <property type="entry name" value="Glycogen Phosphorylase B"/>
    <property type="match status" value="2"/>
</dbReference>